<dbReference type="Proteomes" id="UP000032702">
    <property type="component" value="Unassembled WGS sequence"/>
</dbReference>
<gene>
    <name evidence="1" type="ORF">STIAU_3531</name>
</gene>
<organism evidence="1 2">
    <name type="scientific">Stigmatella aurantiaca (strain DW4/3-1)</name>
    <dbReference type="NCBI Taxonomy" id="378806"/>
    <lineage>
        <taxon>Bacteria</taxon>
        <taxon>Pseudomonadati</taxon>
        <taxon>Myxococcota</taxon>
        <taxon>Myxococcia</taxon>
        <taxon>Myxococcales</taxon>
        <taxon>Cystobacterineae</taxon>
        <taxon>Archangiaceae</taxon>
        <taxon>Stigmatella</taxon>
    </lineage>
</organism>
<name>Q093U9_STIAD</name>
<comment type="caution">
    <text evidence="1">The sequence shown here is derived from an EMBL/GenBank/DDBJ whole genome shotgun (WGS) entry which is preliminary data.</text>
</comment>
<evidence type="ECO:0000313" key="2">
    <source>
        <dbReference type="Proteomes" id="UP000032702"/>
    </source>
</evidence>
<proteinExistence type="predicted"/>
<sequence length="154" mass="16677">MQECPGDCNSLGGNESCEAHGHKNVIFRSIPGAPSKRASFLDPLTWNATAAECVGLNPSPYCHYASYTAWARTNALLWTWLRANGYRPPAAGQPASALTLIHTPGNIHHNDWASTDPDFVRNVESFSQWGNSEGAAPRPAGRARTWTCPCPAMP</sequence>
<accession>Q093U9</accession>
<dbReference type="RefSeq" id="WP_002613428.1">
    <property type="nucleotide sequence ID" value="NC_014623.1"/>
</dbReference>
<dbReference type="AlphaFoldDB" id="Q093U9"/>
<evidence type="ECO:0000313" key="1">
    <source>
        <dbReference type="EMBL" id="EAU67021.1"/>
    </source>
</evidence>
<reference evidence="1 2" key="1">
    <citation type="submission" date="2006-04" db="EMBL/GenBank/DDBJ databases">
        <authorList>
            <person name="Nierman W.C."/>
        </authorList>
    </citation>
    <scope>NUCLEOTIDE SEQUENCE [LARGE SCALE GENOMIC DNA]</scope>
    <source>
        <strain evidence="1 2">DW4/3-1</strain>
    </source>
</reference>
<dbReference type="EMBL" id="AAMD01000042">
    <property type="protein sequence ID" value="EAU67021.1"/>
    <property type="molecule type" value="Genomic_DNA"/>
</dbReference>
<protein>
    <submittedName>
        <fullName evidence="1">Uncharacterized protein</fullName>
    </submittedName>
</protein>